<dbReference type="KEGG" id="rix:RO1_38970"/>
<sequence>MNTKNPGKAYAFPGRNLLVSRGTTRIEK</sequence>
<dbReference type="HOGENOM" id="CLU_3412870_0_0_9"/>
<proteinExistence type="predicted"/>
<dbReference type="EMBL" id="FP929050">
    <property type="protein sequence ID" value="CBL14117.1"/>
    <property type="molecule type" value="Genomic_DNA"/>
</dbReference>
<organism evidence="1 2">
    <name type="scientific">Roseburia intestinalis XB6B4</name>
    <dbReference type="NCBI Taxonomy" id="718255"/>
    <lineage>
        <taxon>Bacteria</taxon>
        <taxon>Bacillati</taxon>
        <taxon>Bacillota</taxon>
        <taxon>Clostridia</taxon>
        <taxon>Lachnospirales</taxon>
        <taxon>Lachnospiraceae</taxon>
        <taxon>Roseburia</taxon>
    </lineage>
</organism>
<protein>
    <submittedName>
        <fullName evidence="1">Uncharacterized protein</fullName>
    </submittedName>
</protein>
<gene>
    <name evidence="1" type="ORF">RO1_38970</name>
</gene>
<evidence type="ECO:0000313" key="2">
    <source>
        <dbReference type="Proteomes" id="UP000008953"/>
    </source>
</evidence>
<dbReference type="AlphaFoldDB" id="D4L3C7"/>
<reference evidence="1 2" key="1">
    <citation type="submission" date="2010-03" db="EMBL/GenBank/DDBJ databases">
        <title>The genome sequence of Roseburia intestinalis XB6B4.</title>
        <authorList>
            <consortium name="metaHIT consortium -- http://www.metahit.eu/"/>
            <person name="Pajon A."/>
            <person name="Turner K."/>
            <person name="Parkhill J."/>
            <person name="Bernalier A."/>
        </authorList>
    </citation>
    <scope>NUCLEOTIDE SEQUENCE [LARGE SCALE GENOMIC DNA]</scope>
    <source>
        <strain evidence="1 2">XB6B4</strain>
    </source>
</reference>
<evidence type="ECO:0000313" key="1">
    <source>
        <dbReference type="EMBL" id="CBL14117.1"/>
    </source>
</evidence>
<dbReference type="Proteomes" id="UP000008953">
    <property type="component" value="Chromosome"/>
</dbReference>
<reference evidence="1 2" key="2">
    <citation type="submission" date="2010-03" db="EMBL/GenBank/DDBJ databases">
        <authorList>
            <person name="Pajon A."/>
        </authorList>
    </citation>
    <scope>NUCLEOTIDE SEQUENCE [LARGE SCALE GENOMIC DNA]</scope>
    <source>
        <strain evidence="1 2">XB6B4</strain>
    </source>
</reference>
<name>D4L3C7_9FIRM</name>
<accession>D4L3C7</accession>